<evidence type="ECO:0008006" key="4">
    <source>
        <dbReference type="Google" id="ProtNLM"/>
    </source>
</evidence>
<dbReference type="AlphaFoldDB" id="A0A843TZF4"/>
<comment type="caution">
    <text evidence="2">The sequence shown here is derived from an EMBL/GenBank/DDBJ whole genome shotgun (WGS) entry which is preliminary data.</text>
</comment>
<protein>
    <recommendedName>
        <fullName evidence="4">Transmembrane protein</fullName>
    </recommendedName>
</protein>
<gene>
    <name evidence="2" type="ORF">Taro_007138</name>
</gene>
<feature type="transmembrane region" description="Helical" evidence="1">
    <location>
        <begin position="34"/>
        <end position="51"/>
    </location>
</feature>
<accession>A0A843TZF4</accession>
<name>A0A843TZF4_COLES</name>
<keyword evidence="1" id="KW-0472">Membrane</keyword>
<keyword evidence="3" id="KW-1185">Reference proteome</keyword>
<sequence>MQSNVNQNLKTTDTSTFKFQKSDIYRRMKLQKNGCFFCGVVLFPLSFLTLVRHSEEAGSTSFHLPPRQADNFGIMMKLREKRIFCRSRMRGNQIEETFYHGRPCS</sequence>
<keyword evidence="1" id="KW-1133">Transmembrane helix</keyword>
<organism evidence="2 3">
    <name type="scientific">Colocasia esculenta</name>
    <name type="common">Wild taro</name>
    <name type="synonym">Arum esculentum</name>
    <dbReference type="NCBI Taxonomy" id="4460"/>
    <lineage>
        <taxon>Eukaryota</taxon>
        <taxon>Viridiplantae</taxon>
        <taxon>Streptophyta</taxon>
        <taxon>Embryophyta</taxon>
        <taxon>Tracheophyta</taxon>
        <taxon>Spermatophyta</taxon>
        <taxon>Magnoliopsida</taxon>
        <taxon>Liliopsida</taxon>
        <taxon>Araceae</taxon>
        <taxon>Aroideae</taxon>
        <taxon>Colocasieae</taxon>
        <taxon>Colocasia</taxon>
    </lineage>
</organism>
<dbReference type="EMBL" id="NMUH01000222">
    <property type="protein sequence ID" value="MQL74783.1"/>
    <property type="molecule type" value="Genomic_DNA"/>
</dbReference>
<evidence type="ECO:0000256" key="1">
    <source>
        <dbReference type="SAM" id="Phobius"/>
    </source>
</evidence>
<proteinExistence type="predicted"/>
<evidence type="ECO:0000313" key="2">
    <source>
        <dbReference type="EMBL" id="MQL74783.1"/>
    </source>
</evidence>
<evidence type="ECO:0000313" key="3">
    <source>
        <dbReference type="Proteomes" id="UP000652761"/>
    </source>
</evidence>
<reference evidence="2" key="1">
    <citation type="submission" date="2017-07" db="EMBL/GenBank/DDBJ databases">
        <title>Taro Niue Genome Assembly and Annotation.</title>
        <authorList>
            <person name="Atibalentja N."/>
            <person name="Keating K."/>
            <person name="Fields C.J."/>
        </authorList>
    </citation>
    <scope>NUCLEOTIDE SEQUENCE</scope>
    <source>
        <strain evidence="2">Niue_2</strain>
        <tissue evidence="2">Leaf</tissue>
    </source>
</reference>
<dbReference type="Proteomes" id="UP000652761">
    <property type="component" value="Unassembled WGS sequence"/>
</dbReference>
<keyword evidence="1" id="KW-0812">Transmembrane</keyword>